<dbReference type="SUPFAM" id="SSF47370">
    <property type="entry name" value="Bromodomain"/>
    <property type="match status" value="2"/>
</dbReference>
<protein>
    <recommendedName>
        <fullName evidence="14">BAH-domain-containing protein</fullName>
    </recommendedName>
</protein>
<dbReference type="CDD" id="cd04717">
    <property type="entry name" value="BAH_polybromo"/>
    <property type="match status" value="1"/>
</dbReference>
<evidence type="ECO:0000256" key="2">
    <source>
        <dbReference type="ARBA" id="ARBA00022737"/>
    </source>
</evidence>
<feature type="region of interest" description="Disordered" evidence="9">
    <location>
        <begin position="784"/>
        <end position="837"/>
    </location>
</feature>
<dbReference type="PANTHER" id="PTHR16062">
    <property type="entry name" value="SWI/SNF-RELATED"/>
    <property type="match status" value="1"/>
</dbReference>
<feature type="compositionally biased region" description="Low complexity" evidence="9">
    <location>
        <begin position="167"/>
        <end position="187"/>
    </location>
</feature>
<dbReference type="AlphaFoldDB" id="A0A4Y7Q455"/>
<evidence type="ECO:0008006" key="14">
    <source>
        <dbReference type="Google" id="ProtNLM"/>
    </source>
</evidence>
<name>A0A4Y7Q455_9AGAM</name>
<keyword evidence="6" id="KW-0804">Transcription</keyword>
<dbReference type="GO" id="GO:0006338">
    <property type="term" value="P:chromatin remodeling"/>
    <property type="evidence" value="ECO:0007669"/>
    <property type="project" value="InterPro"/>
</dbReference>
<organism evidence="12 13">
    <name type="scientific">Rickenella mellea</name>
    <dbReference type="NCBI Taxonomy" id="50990"/>
    <lineage>
        <taxon>Eukaryota</taxon>
        <taxon>Fungi</taxon>
        <taxon>Dikarya</taxon>
        <taxon>Basidiomycota</taxon>
        <taxon>Agaricomycotina</taxon>
        <taxon>Agaricomycetes</taxon>
        <taxon>Hymenochaetales</taxon>
        <taxon>Rickenellaceae</taxon>
        <taxon>Rickenella</taxon>
    </lineage>
</organism>
<dbReference type="GO" id="GO:0016586">
    <property type="term" value="C:RSC-type complex"/>
    <property type="evidence" value="ECO:0007669"/>
    <property type="project" value="InterPro"/>
</dbReference>
<evidence type="ECO:0000259" key="10">
    <source>
        <dbReference type="PROSITE" id="PS50014"/>
    </source>
</evidence>
<dbReference type="InterPro" id="IPR037382">
    <property type="entry name" value="Rsc/polybromo"/>
</dbReference>
<gene>
    <name evidence="12" type="ORF">BD410DRAFT_821293</name>
</gene>
<feature type="compositionally biased region" description="Basic and acidic residues" evidence="9">
    <location>
        <begin position="614"/>
        <end position="624"/>
    </location>
</feature>
<dbReference type="InterPro" id="IPR001025">
    <property type="entry name" value="BAH_dom"/>
</dbReference>
<feature type="domain" description="Bromo" evidence="10">
    <location>
        <begin position="26"/>
        <end position="96"/>
    </location>
</feature>
<dbReference type="PRINTS" id="PR00503">
    <property type="entry name" value="BROMODOMAIN"/>
</dbReference>
<keyword evidence="2" id="KW-0677">Repeat</keyword>
<evidence type="ECO:0000256" key="8">
    <source>
        <dbReference type="PROSITE-ProRule" id="PRU00035"/>
    </source>
</evidence>
<dbReference type="EMBL" id="ML170175">
    <property type="protein sequence ID" value="TDL22417.1"/>
    <property type="molecule type" value="Genomic_DNA"/>
</dbReference>
<dbReference type="SMART" id="SM00439">
    <property type="entry name" value="BAH"/>
    <property type="match status" value="1"/>
</dbReference>
<comment type="subcellular location">
    <subcellularLocation>
        <location evidence="1">Nucleus</location>
    </subcellularLocation>
</comment>
<feature type="region of interest" description="Disordered" evidence="9">
    <location>
        <begin position="366"/>
        <end position="399"/>
    </location>
</feature>
<evidence type="ECO:0000256" key="5">
    <source>
        <dbReference type="ARBA" id="ARBA00023117"/>
    </source>
</evidence>
<feature type="region of interest" description="Disordered" evidence="9">
    <location>
        <begin position="592"/>
        <end position="658"/>
    </location>
</feature>
<feature type="compositionally biased region" description="Pro residues" evidence="9">
    <location>
        <begin position="149"/>
        <end position="166"/>
    </location>
</feature>
<dbReference type="CDD" id="cd04369">
    <property type="entry name" value="Bromodomain"/>
    <property type="match status" value="1"/>
</dbReference>
<dbReference type="InterPro" id="IPR001487">
    <property type="entry name" value="Bromodomain"/>
</dbReference>
<proteinExistence type="predicted"/>
<dbReference type="GO" id="GO:0003682">
    <property type="term" value="F:chromatin binding"/>
    <property type="evidence" value="ECO:0007669"/>
    <property type="project" value="InterPro"/>
</dbReference>
<feature type="domain" description="BAH" evidence="11">
    <location>
        <begin position="420"/>
        <end position="545"/>
    </location>
</feature>
<feature type="compositionally biased region" description="Low complexity" evidence="9">
    <location>
        <begin position="372"/>
        <end position="391"/>
    </location>
</feature>
<dbReference type="Gene3D" id="2.30.30.490">
    <property type="match status" value="1"/>
</dbReference>
<evidence type="ECO:0000256" key="9">
    <source>
        <dbReference type="SAM" id="MobiDB-lite"/>
    </source>
</evidence>
<sequence>MPIPAAQKAAIEEIMVIILTTTAPRGKRLLADMFLELVDEEAWPEYYEVIPEPRCLNKIKEMLQKNKYKDALVVFSDLSLVFLNALFYNEDGSQIAKDAATLKGILEAEWSKRTILPTLPDAPPASAPQAVTPLPSQPKPEPAKVTAPAPAPPPTIPAAQPQPQPAPRRASPLPILSSQPPLRQSSPDMDVDIGGGGSSEPEGVFEDMTRDAESDDIVKQLERSLPKWEGFGEGGWMAETSNDRYLEIVTAIKGHKDIHGNRVATVLDNLPEESTIKYISFNTPLSLKIIEGKARMKSYQSPKEFDMDFARLFEKGRRWYEMGSDQYGNILLLQRLYQAITSPTPPTGPPFFSQTNFAALRAGPGTARPLHAAPALSSPANPANPNTSNTAETDGVPGVTTFRVSSKDRQFVDDVWYRGHDVRLADWLHLANPDDPSRPIVAQVFKCWVSEEVGKKGRQGVTVCWYYRPEQTVHPAHRQFWEGEVFKTGHFADHPLEDIIEKIACQFTARHIRGRPRPPYWYPGWPLYVCDSRYNDRERVFVKIKNWNSCVPEEVRKSKDFMPIYPFEKMVFPRRFPSPFVLAPGSGSVGVGAGGDGRTRGRGSAKFPGGIGDSVERAEGEKIEGGGTGRKRPRRNAPGTPGTSTPRNGRTDEVGPSKGLYVGTAGAGYYPSSTGVGAGGTAGAQWKPTGGLAPGQVGYGQIGQGQRRTEDRSLGTVAIAGGLAAMGGGVVQEKLPAETAKHFDRDPETNEVLWFSGPPLDTARTTLPRYSLAYLHYLAMKRKRDAEGESGEDDDNEDGDAEGEGKGRGKNNVEPMKVKSVQPTAGEKLGEIWSSLS</sequence>
<evidence type="ECO:0000256" key="3">
    <source>
        <dbReference type="ARBA" id="ARBA00022853"/>
    </source>
</evidence>
<evidence type="ECO:0000313" key="13">
    <source>
        <dbReference type="Proteomes" id="UP000294933"/>
    </source>
</evidence>
<dbReference type="VEuPathDB" id="FungiDB:BD410DRAFT_821293"/>
<keyword evidence="5 8" id="KW-0103">Bromodomain</keyword>
<dbReference type="Pfam" id="PF00439">
    <property type="entry name" value="Bromodomain"/>
    <property type="match status" value="2"/>
</dbReference>
<keyword evidence="4" id="KW-0805">Transcription regulation</keyword>
<feature type="compositionally biased region" description="Acidic residues" evidence="9">
    <location>
        <begin position="788"/>
        <end position="802"/>
    </location>
</feature>
<dbReference type="GO" id="GO:0006368">
    <property type="term" value="P:transcription elongation by RNA polymerase II"/>
    <property type="evidence" value="ECO:0007669"/>
    <property type="project" value="TreeGrafter"/>
</dbReference>
<dbReference type="PROSITE" id="PS50014">
    <property type="entry name" value="BROMODOMAIN_2"/>
    <property type="match status" value="1"/>
</dbReference>
<dbReference type="PROSITE" id="PS51038">
    <property type="entry name" value="BAH"/>
    <property type="match status" value="1"/>
</dbReference>
<evidence type="ECO:0000259" key="11">
    <source>
        <dbReference type="PROSITE" id="PS51038"/>
    </source>
</evidence>
<keyword evidence="13" id="KW-1185">Reference proteome</keyword>
<dbReference type="SMART" id="SM00297">
    <property type="entry name" value="BROMO"/>
    <property type="match status" value="1"/>
</dbReference>
<evidence type="ECO:0000313" key="12">
    <source>
        <dbReference type="EMBL" id="TDL22417.1"/>
    </source>
</evidence>
<dbReference type="Proteomes" id="UP000294933">
    <property type="component" value="Unassembled WGS sequence"/>
</dbReference>
<dbReference type="Pfam" id="PF01426">
    <property type="entry name" value="BAH"/>
    <property type="match status" value="1"/>
</dbReference>
<evidence type="ECO:0000256" key="1">
    <source>
        <dbReference type="ARBA" id="ARBA00004123"/>
    </source>
</evidence>
<dbReference type="OrthoDB" id="1742084at2759"/>
<keyword evidence="3" id="KW-0156">Chromatin regulator</keyword>
<dbReference type="Gene3D" id="1.20.920.10">
    <property type="entry name" value="Bromodomain-like"/>
    <property type="match status" value="2"/>
</dbReference>
<evidence type="ECO:0000256" key="7">
    <source>
        <dbReference type="ARBA" id="ARBA00023242"/>
    </source>
</evidence>
<dbReference type="InterPro" id="IPR036427">
    <property type="entry name" value="Bromodomain-like_sf"/>
</dbReference>
<dbReference type="STRING" id="50990.A0A4Y7Q455"/>
<reference evidence="12 13" key="1">
    <citation type="submission" date="2018-06" db="EMBL/GenBank/DDBJ databases">
        <title>A transcriptomic atlas of mushroom development highlights an independent origin of complex multicellularity.</title>
        <authorList>
            <consortium name="DOE Joint Genome Institute"/>
            <person name="Krizsan K."/>
            <person name="Almasi E."/>
            <person name="Merenyi Z."/>
            <person name="Sahu N."/>
            <person name="Viragh M."/>
            <person name="Koszo T."/>
            <person name="Mondo S."/>
            <person name="Kiss B."/>
            <person name="Balint B."/>
            <person name="Kues U."/>
            <person name="Barry K."/>
            <person name="Hegedus J.C."/>
            <person name="Henrissat B."/>
            <person name="Johnson J."/>
            <person name="Lipzen A."/>
            <person name="Ohm R."/>
            <person name="Nagy I."/>
            <person name="Pangilinan J."/>
            <person name="Yan J."/>
            <person name="Xiong Y."/>
            <person name="Grigoriev I.V."/>
            <person name="Hibbett D.S."/>
            <person name="Nagy L.G."/>
        </authorList>
    </citation>
    <scope>NUCLEOTIDE SEQUENCE [LARGE SCALE GENOMIC DNA]</scope>
    <source>
        <strain evidence="12 13">SZMC22713</strain>
    </source>
</reference>
<dbReference type="PANTHER" id="PTHR16062:SF21">
    <property type="entry name" value="CHROMATIN STRUCTURE-REMODELING COMPLEX SUBUNIT RSC1-RELATED"/>
    <property type="match status" value="1"/>
</dbReference>
<dbReference type="InterPro" id="IPR043151">
    <property type="entry name" value="BAH_sf"/>
</dbReference>
<evidence type="ECO:0000256" key="6">
    <source>
        <dbReference type="ARBA" id="ARBA00023163"/>
    </source>
</evidence>
<accession>A0A4Y7Q455</accession>
<feature type="region of interest" description="Disordered" evidence="9">
    <location>
        <begin position="117"/>
        <end position="203"/>
    </location>
</feature>
<keyword evidence="7" id="KW-0539">Nucleus</keyword>
<evidence type="ECO:0000256" key="4">
    <source>
        <dbReference type="ARBA" id="ARBA00023015"/>
    </source>
</evidence>